<name>A0A151IWP6_9HYME</name>
<sequence length="312" mass="35525">MSETIDLKNVTKFDGTNFQLWKFQIKTILTTSGLINVTDKALMKPEPVAADYATWNTRNAKAMCILSSAMEYSQLEFLVTCETAAEMWAKLSSIHEQKSAANKLTLMTKFHEYKMASNDSVAQHVAKIENMARQLKDVDEELSEVMIMAKILGTLPQRFNPLITAWDSVSETNRTRDNLIERLLIEEGRLASFEEATNALAAVKIQRKSDSKCNASNSKKEAQQGKQAGHNKKEMFCQYCRKKGHDEKRCYKKRDDTRNKKKALNLTKDDATEFGAFIVSNSEFVSRIMQDDPSQVWILDSGASRHMSFHRE</sequence>
<keyword evidence="1" id="KW-0175">Coiled coil</keyword>
<dbReference type="PANTHER" id="PTHR35317:SF40">
    <property type="entry name" value="CCHC-TYPE DOMAIN-CONTAINING PROTEIN"/>
    <property type="match status" value="1"/>
</dbReference>
<dbReference type="Pfam" id="PF14223">
    <property type="entry name" value="Retrotran_gag_2"/>
    <property type="match status" value="1"/>
</dbReference>
<accession>A0A151IWP6</accession>
<evidence type="ECO:0000313" key="3">
    <source>
        <dbReference type="Proteomes" id="UP000078492"/>
    </source>
</evidence>
<dbReference type="PANTHER" id="PTHR35317">
    <property type="entry name" value="OS04G0629600 PROTEIN"/>
    <property type="match status" value="1"/>
</dbReference>
<gene>
    <name evidence="2" type="ORF">ALC57_15707</name>
</gene>
<dbReference type="STRING" id="471704.A0A151IWP6"/>
<reference evidence="2 3" key="1">
    <citation type="submission" date="2015-09" db="EMBL/GenBank/DDBJ databases">
        <title>Trachymyrmex cornetzi WGS genome.</title>
        <authorList>
            <person name="Nygaard S."/>
            <person name="Hu H."/>
            <person name="Boomsma J."/>
            <person name="Zhang G."/>
        </authorList>
    </citation>
    <scope>NUCLEOTIDE SEQUENCE [LARGE SCALE GENOMIC DNA]</scope>
    <source>
        <strain evidence="2">Tcor2-1</strain>
        <tissue evidence="2">Whole body</tissue>
    </source>
</reference>
<dbReference type="EMBL" id="KQ980862">
    <property type="protein sequence ID" value="KYN12127.1"/>
    <property type="molecule type" value="Genomic_DNA"/>
</dbReference>
<evidence type="ECO:0000313" key="2">
    <source>
        <dbReference type="EMBL" id="KYN12127.1"/>
    </source>
</evidence>
<organism evidence="2 3">
    <name type="scientific">Trachymyrmex cornetzi</name>
    <dbReference type="NCBI Taxonomy" id="471704"/>
    <lineage>
        <taxon>Eukaryota</taxon>
        <taxon>Metazoa</taxon>
        <taxon>Ecdysozoa</taxon>
        <taxon>Arthropoda</taxon>
        <taxon>Hexapoda</taxon>
        <taxon>Insecta</taxon>
        <taxon>Pterygota</taxon>
        <taxon>Neoptera</taxon>
        <taxon>Endopterygota</taxon>
        <taxon>Hymenoptera</taxon>
        <taxon>Apocrita</taxon>
        <taxon>Aculeata</taxon>
        <taxon>Formicoidea</taxon>
        <taxon>Formicidae</taxon>
        <taxon>Myrmicinae</taxon>
        <taxon>Trachymyrmex</taxon>
    </lineage>
</organism>
<protein>
    <submittedName>
        <fullName evidence="2">Copia protein</fullName>
    </submittedName>
</protein>
<feature type="coiled-coil region" evidence="1">
    <location>
        <begin position="121"/>
        <end position="148"/>
    </location>
</feature>
<dbReference type="Proteomes" id="UP000078492">
    <property type="component" value="Unassembled WGS sequence"/>
</dbReference>
<proteinExistence type="predicted"/>
<dbReference type="AlphaFoldDB" id="A0A151IWP6"/>
<keyword evidence="3" id="KW-1185">Reference proteome</keyword>
<evidence type="ECO:0000256" key="1">
    <source>
        <dbReference type="SAM" id="Coils"/>
    </source>
</evidence>